<dbReference type="InterPro" id="IPR029058">
    <property type="entry name" value="AB_hydrolase_fold"/>
</dbReference>
<feature type="chain" id="PRO_5045709594" evidence="4">
    <location>
        <begin position="23"/>
        <end position="365"/>
    </location>
</feature>
<evidence type="ECO:0000313" key="6">
    <source>
        <dbReference type="EMBL" id="GAA4015499.1"/>
    </source>
</evidence>
<dbReference type="EMBL" id="BAAAZE010000005">
    <property type="protein sequence ID" value="GAA4015499.1"/>
    <property type="molecule type" value="Genomic_DNA"/>
</dbReference>
<organism evidence="6 7">
    <name type="scientific">Actimicrobium antarcticum</name>
    <dbReference type="NCBI Taxonomy" id="1051899"/>
    <lineage>
        <taxon>Bacteria</taxon>
        <taxon>Pseudomonadati</taxon>
        <taxon>Pseudomonadota</taxon>
        <taxon>Betaproteobacteria</taxon>
        <taxon>Burkholderiales</taxon>
        <taxon>Oxalobacteraceae</taxon>
        <taxon>Actimicrobium</taxon>
    </lineage>
</organism>
<keyword evidence="2" id="KW-0486">Methionine biosynthesis</keyword>
<dbReference type="Proteomes" id="UP001501353">
    <property type="component" value="Unassembled WGS sequence"/>
</dbReference>
<evidence type="ECO:0000259" key="5">
    <source>
        <dbReference type="Pfam" id="PF00561"/>
    </source>
</evidence>
<dbReference type="PANTHER" id="PTHR32268">
    <property type="entry name" value="HOMOSERINE O-ACETYLTRANSFERASE"/>
    <property type="match status" value="1"/>
</dbReference>
<feature type="signal peptide" evidence="4">
    <location>
        <begin position="1"/>
        <end position="22"/>
    </location>
</feature>
<evidence type="ECO:0000313" key="7">
    <source>
        <dbReference type="Proteomes" id="UP001501353"/>
    </source>
</evidence>
<evidence type="ECO:0000256" key="1">
    <source>
        <dbReference type="ARBA" id="ARBA00022679"/>
    </source>
</evidence>
<keyword evidence="7" id="KW-1185">Reference proteome</keyword>
<dbReference type="SUPFAM" id="SSF53474">
    <property type="entry name" value="alpha/beta-Hydrolases"/>
    <property type="match status" value="1"/>
</dbReference>
<dbReference type="Pfam" id="PF00561">
    <property type="entry name" value="Abhydrolase_1"/>
    <property type="match status" value="1"/>
</dbReference>
<dbReference type="InterPro" id="IPR008220">
    <property type="entry name" value="HAT_MetX-like"/>
</dbReference>
<keyword evidence="4" id="KW-0732">Signal</keyword>
<protein>
    <submittedName>
        <fullName evidence="6">Alpha/beta fold hydrolase</fullName>
    </submittedName>
</protein>
<keyword evidence="2" id="KW-0028">Amino-acid biosynthesis</keyword>
<dbReference type="PANTHER" id="PTHR32268:SF11">
    <property type="entry name" value="HOMOSERINE O-ACETYLTRANSFERASE"/>
    <property type="match status" value="1"/>
</dbReference>
<name>A0ABP7SS65_9BURK</name>
<evidence type="ECO:0000256" key="3">
    <source>
        <dbReference type="ARBA" id="ARBA00023315"/>
    </source>
</evidence>
<dbReference type="PIRSF" id="PIRSF000443">
    <property type="entry name" value="Homoser_Ac_trans"/>
    <property type="match status" value="1"/>
</dbReference>
<accession>A0ABP7SS65</accession>
<sequence length="365" mass="39360">MNIINTLSAAFFIAVGAGNVLAHTPAEAPHQTYAEGDFKLESGEVIRDFSLSYVTHGTLNAEKSNAILVVTAIGGNHHRLDYLIGPGKALDPAKYFIISTDAIGNGLTTSPSNSRLQPRMQFPRFTMRDMVQSQYPLVTQKLGIRKLHAVVGASMGGMQALQWAVSYPDAMKAIVPIVPLGRTPAWTTAVLEMLRQSIMADPKWQGGNYAAASPPEQGMRLWAGWLSGVVVRTPSAHKNQFPNHADVIPFLKTVEDGGWKRMDATDWVYQSWAYDMHDVGTTPGVSGGYEGALKAIKVPTLVLAGVGDLLNPEPEAVEISQLIPGAKFYSINPPNVFGHASAAGITAGENTDQNQHITSFLNDLK</sequence>
<keyword evidence="1" id="KW-0808">Transferase</keyword>
<evidence type="ECO:0000256" key="4">
    <source>
        <dbReference type="SAM" id="SignalP"/>
    </source>
</evidence>
<evidence type="ECO:0000256" key="2">
    <source>
        <dbReference type="ARBA" id="ARBA00023167"/>
    </source>
</evidence>
<feature type="domain" description="AB hydrolase-1" evidence="5">
    <location>
        <begin position="66"/>
        <end position="332"/>
    </location>
</feature>
<proteinExistence type="predicted"/>
<gene>
    <name evidence="6" type="ORF">GCM10022212_07930</name>
</gene>
<dbReference type="InterPro" id="IPR000073">
    <property type="entry name" value="AB_hydrolase_1"/>
</dbReference>
<dbReference type="RefSeq" id="WP_344761938.1">
    <property type="nucleotide sequence ID" value="NZ_BAAAZE010000005.1"/>
</dbReference>
<keyword evidence="6" id="KW-0378">Hydrolase</keyword>
<reference evidence="7" key="1">
    <citation type="journal article" date="2019" name="Int. J. Syst. Evol. Microbiol.">
        <title>The Global Catalogue of Microorganisms (GCM) 10K type strain sequencing project: providing services to taxonomists for standard genome sequencing and annotation.</title>
        <authorList>
            <consortium name="The Broad Institute Genomics Platform"/>
            <consortium name="The Broad Institute Genome Sequencing Center for Infectious Disease"/>
            <person name="Wu L."/>
            <person name="Ma J."/>
        </authorList>
    </citation>
    <scope>NUCLEOTIDE SEQUENCE [LARGE SCALE GENOMIC DNA]</scope>
    <source>
        <strain evidence="7">JCM 16673</strain>
    </source>
</reference>
<dbReference type="GO" id="GO:0016787">
    <property type="term" value="F:hydrolase activity"/>
    <property type="evidence" value="ECO:0007669"/>
    <property type="project" value="UniProtKB-KW"/>
</dbReference>
<comment type="caution">
    <text evidence="6">The sequence shown here is derived from an EMBL/GenBank/DDBJ whole genome shotgun (WGS) entry which is preliminary data.</text>
</comment>
<keyword evidence="3" id="KW-0012">Acyltransferase</keyword>
<dbReference type="Gene3D" id="3.40.50.1820">
    <property type="entry name" value="alpha/beta hydrolase"/>
    <property type="match status" value="1"/>
</dbReference>